<keyword evidence="4" id="KW-1185">Reference proteome</keyword>
<dbReference type="InterPro" id="IPR028087">
    <property type="entry name" value="Tad_N"/>
</dbReference>
<feature type="chain" id="PRO_5047198210" description="Putative Flp pilus-assembly TadG-like N-terminal domain-containing protein" evidence="1">
    <location>
        <begin position="22"/>
        <end position="187"/>
    </location>
</feature>
<name>A0ABN0YDL2_9ACTN</name>
<dbReference type="EMBL" id="BAAABX010000009">
    <property type="protein sequence ID" value="GAA0392034.1"/>
    <property type="molecule type" value="Genomic_DNA"/>
</dbReference>
<comment type="caution">
    <text evidence="3">The sequence shown here is derived from an EMBL/GenBank/DDBJ whole genome shotgun (WGS) entry which is preliminary data.</text>
</comment>
<protein>
    <recommendedName>
        <fullName evidence="2">Putative Flp pilus-assembly TadG-like N-terminal domain-containing protein</fullName>
    </recommendedName>
</protein>
<evidence type="ECO:0000313" key="4">
    <source>
        <dbReference type="Proteomes" id="UP001500879"/>
    </source>
</evidence>
<dbReference type="Proteomes" id="UP001500879">
    <property type="component" value="Unassembled WGS sequence"/>
</dbReference>
<evidence type="ECO:0000259" key="2">
    <source>
        <dbReference type="Pfam" id="PF13400"/>
    </source>
</evidence>
<evidence type="ECO:0000256" key="1">
    <source>
        <dbReference type="SAM" id="SignalP"/>
    </source>
</evidence>
<reference evidence="3 4" key="1">
    <citation type="journal article" date="2019" name="Int. J. Syst. Evol. Microbiol.">
        <title>The Global Catalogue of Microorganisms (GCM) 10K type strain sequencing project: providing services to taxonomists for standard genome sequencing and annotation.</title>
        <authorList>
            <consortium name="The Broad Institute Genomics Platform"/>
            <consortium name="The Broad Institute Genome Sequencing Center for Infectious Disease"/>
            <person name="Wu L."/>
            <person name="Ma J."/>
        </authorList>
    </citation>
    <scope>NUCLEOTIDE SEQUENCE [LARGE SCALE GENOMIC DNA]</scope>
    <source>
        <strain evidence="3 4">JCM 4788</strain>
    </source>
</reference>
<keyword evidence="1" id="KW-0732">Signal</keyword>
<dbReference type="Pfam" id="PF13400">
    <property type="entry name" value="Tad"/>
    <property type="match status" value="1"/>
</dbReference>
<feature type="signal peptide" evidence="1">
    <location>
        <begin position="1"/>
        <end position="21"/>
    </location>
</feature>
<proteinExistence type="predicted"/>
<sequence length="187" mass="19189">MAVAGLLFVALAVFAVGMAGAARNGARSAADASALAAAQSYRDEAFAGFLRDLGTADAGRRWLTGLGDPPRAACSEAARLAGSNDADDERCRITAGPGPATSFEVTARTRRAVGASVVPGTEDVHARATARAVLEPRCRPGPGDVPHAGPFLLECDDGRELTVDPGHPDPLLDAKDLFAVRLAATDQ</sequence>
<evidence type="ECO:0000313" key="3">
    <source>
        <dbReference type="EMBL" id="GAA0392034.1"/>
    </source>
</evidence>
<organism evidence="3 4">
    <name type="scientific">Streptomyces luteireticuli</name>
    <dbReference type="NCBI Taxonomy" id="173858"/>
    <lineage>
        <taxon>Bacteria</taxon>
        <taxon>Bacillati</taxon>
        <taxon>Actinomycetota</taxon>
        <taxon>Actinomycetes</taxon>
        <taxon>Kitasatosporales</taxon>
        <taxon>Streptomycetaceae</taxon>
        <taxon>Streptomyces</taxon>
    </lineage>
</organism>
<feature type="domain" description="Putative Flp pilus-assembly TadG-like N-terminal" evidence="2">
    <location>
        <begin position="1"/>
        <end position="39"/>
    </location>
</feature>
<gene>
    <name evidence="3" type="ORF">GCM10010357_10960</name>
</gene>
<accession>A0ABN0YDL2</accession>